<dbReference type="Gene3D" id="3.40.50.450">
    <property type="match status" value="1"/>
</dbReference>
<gene>
    <name evidence="2" type="ORF">H9746_08435</name>
</gene>
<dbReference type="Proteomes" id="UP000886808">
    <property type="component" value="Unassembled WGS sequence"/>
</dbReference>
<dbReference type="Pfam" id="PF10686">
    <property type="entry name" value="YAcAr"/>
    <property type="match status" value="1"/>
</dbReference>
<evidence type="ECO:0000313" key="2">
    <source>
        <dbReference type="EMBL" id="HIV62849.1"/>
    </source>
</evidence>
<comment type="caution">
    <text evidence="2">The sequence shown here is derived from an EMBL/GenBank/DDBJ whole genome shotgun (WGS) entry which is preliminary data.</text>
</comment>
<feature type="domain" description="YspA cpYpsA-related SLOG" evidence="1">
    <location>
        <begin position="2"/>
        <end position="63"/>
    </location>
</feature>
<protein>
    <submittedName>
        <fullName evidence="2">DUF2493 domain-containing protein</fullName>
    </submittedName>
</protein>
<evidence type="ECO:0000259" key="1">
    <source>
        <dbReference type="Pfam" id="PF10686"/>
    </source>
</evidence>
<dbReference type="EMBL" id="DXIE01000049">
    <property type="protein sequence ID" value="HIV62849.1"/>
    <property type="molecule type" value="Genomic_DNA"/>
</dbReference>
<evidence type="ECO:0000313" key="3">
    <source>
        <dbReference type="Proteomes" id="UP000886808"/>
    </source>
</evidence>
<proteinExistence type="predicted"/>
<dbReference type="SUPFAM" id="SSF102405">
    <property type="entry name" value="MCP/YpsA-like"/>
    <property type="match status" value="1"/>
</dbReference>
<reference evidence="2" key="1">
    <citation type="journal article" date="2021" name="PeerJ">
        <title>Extensive microbial diversity within the chicken gut microbiome revealed by metagenomics and culture.</title>
        <authorList>
            <person name="Gilroy R."/>
            <person name="Ravi A."/>
            <person name="Getino M."/>
            <person name="Pursley I."/>
            <person name="Horton D.L."/>
            <person name="Alikhan N.F."/>
            <person name="Baker D."/>
            <person name="Gharbi K."/>
            <person name="Hall N."/>
            <person name="Watson M."/>
            <person name="Adriaenssens E.M."/>
            <person name="Foster-Nyarko E."/>
            <person name="Jarju S."/>
            <person name="Secka A."/>
            <person name="Antonio M."/>
            <person name="Oren A."/>
            <person name="Chaudhuri R.R."/>
            <person name="La Ragione R."/>
            <person name="Hildebrand F."/>
            <person name="Pallen M.J."/>
        </authorList>
    </citation>
    <scope>NUCLEOTIDE SEQUENCE</scope>
    <source>
        <strain evidence="2">CHK193-4272</strain>
    </source>
</reference>
<dbReference type="InterPro" id="IPR019627">
    <property type="entry name" value="YAcAr"/>
</dbReference>
<dbReference type="AlphaFoldDB" id="A0A9D1TI95"/>
<reference evidence="2" key="2">
    <citation type="submission" date="2021-04" db="EMBL/GenBank/DDBJ databases">
        <authorList>
            <person name="Gilroy R."/>
        </authorList>
    </citation>
    <scope>NUCLEOTIDE SEQUENCE</scope>
    <source>
        <strain evidence="2">CHK193-4272</strain>
    </source>
</reference>
<name>A0A9D1TI95_9FIRM</name>
<sequence>MKVAIVGSRSIDEKHYDLLCSKIPKGTSTVISGGAKGADALAKIYAEENQLNYIEILPDYAKYGRAATIRRNEQIVDMADYVLVFWDGKSRGCSFVMKYCIETDKPLKVLPCH</sequence>
<organism evidence="2 3">
    <name type="scientific">Candidatus Butyricicoccus avistercoris</name>
    <dbReference type="NCBI Taxonomy" id="2838518"/>
    <lineage>
        <taxon>Bacteria</taxon>
        <taxon>Bacillati</taxon>
        <taxon>Bacillota</taxon>
        <taxon>Clostridia</taxon>
        <taxon>Eubacteriales</taxon>
        <taxon>Butyricicoccaceae</taxon>
        <taxon>Butyricicoccus</taxon>
    </lineage>
</organism>
<accession>A0A9D1TI95</accession>